<dbReference type="Proteomes" id="UP000596742">
    <property type="component" value="Unassembled WGS sequence"/>
</dbReference>
<dbReference type="EMBL" id="UYJE01004933">
    <property type="protein sequence ID" value="VDI32604.1"/>
    <property type="molecule type" value="Genomic_DNA"/>
</dbReference>
<proteinExistence type="predicted"/>
<keyword evidence="2" id="KW-1185">Reference proteome</keyword>
<organism evidence="1 2">
    <name type="scientific">Mytilus galloprovincialis</name>
    <name type="common">Mediterranean mussel</name>
    <dbReference type="NCBI Taxonomy" id="29158"/>
    <lineage>
        <taxon>Eukaryota</taxon>
        <taxon>Metazoa</taxon>
        <taxon>Spiralia</taxon>
        <taxon>Lophotrochozoa</taxon>
        <taxon>Mollusca</taxon>
        <taxon>Bivalvia</taxon>
        <taxon>Autobranchia</taxon>
        <taxon>Pteriomorphia</taxon>
        <taxon>Mytilida</taxon>
        <taxon>Mytiloidea</taxon>
        <taxon>Mytilidae</taxon>
        <taxon>Mytilinae</taxon>
        <taxon>Mytilus</taxon>
    </lineage>
</organism>
<dbReference type="OrthoDB" id="6157693at2759"/>
<sequence length="168" mass="19104">MTIIDTTYPSCESRQVCASDGSSAILNFINNQYLYLDPENAEILKPENIITRGNWSIYVQINNVTDKDEGDYRCYTQFDLFSIVLKVARINFTEYANIDNDIPTTEPLTDDDIINEITSSMTETEGDSDEEDTITIEKPVPSLSAMVEMTDRYFEAQAIVSQRIVRQS</sequence>
<comment type="caution">
    <text evidence="1">The sequence shown here is derived from an EMBL/GenBank/DDBJ whole genome shotgun (WGS) entry which is preliminary data.</text>
</comment>
<name>A0A8B6EEN1_MYTGA</name>
<dbReference type="AlphaFoldDB" id="A0A8B6EEN1"/>
<protein>
    <submittedName>
        <fullName evidence="1">Uncharacterized protein</fullName>
    </submittedName>
</protein>
<evidence type="ECO:0000313" key="2">
    <source>
        <dbReference type="Proteomes" id="UP000596742"/>
    </source>
</evidence>
<accession>A0A8B6EEN1</accession>
<gene>
    <name evidence="1" type="ORF">MGAL_10B042435</name>
</gene>
<reference evidence="1" key="1">
    <citation type="submission" date="2018-11" db="EMBL/GenBank/DDBJ databases">
        <authorList>
            <person name="Alioto T."/>
            <person name="Alioto T."/>
        </authorList>
    </citation>
    <scope>NUCLEOTIDE SEQUENCE</scope>
</reference>
<evidence type="ECO:0000313" key="1">
    <source>
        <dbReference type="EMBL" id="VDI32604.1"/>
    </source>
</evidence>